<dbReference type="KEGG" id="etd:ETAF_1578"/>
<dbReference type="PATRIC" id="fig|718251.5.peg.1631"/>
<gene>
    <name evidence="2" type="ordered locus">ETAF_1578</name>
</gene>
<evidence type="ECO:0000313" key="3">
    <source>
        <dbReference type="Proteomes" id="UP000002230"/>
    </source>
</evidence>
<feature type="compositionally biased region" description="Basic residues" evidence="1">
    <location>
        <begin position="36"/>
        <end position="46"/>
    </location>
</feature>
<organism evidence="2 3">
    <name type="scientific">Edwardsiella tarda (strain FL6-60)</name>
    <dbReference type="NCBI Taxonomy" id="718251"/>
    <lineage>
        <taxon>Bacteria</taxon>
        <taxon>Pseudomonadati</taxon>
        <taxon>Pseudomonadota</taxon>
        <taxon>Gammaproteobacteria</taxon>
        <taxon>Enterobacterales</taxon>
        <taxon>Hafniaceae</taxon>
        <taxon>Edwardsiella</taxon>
    </lineage>
</organism>
<reference evidence="3" key="1">
    <citation type="submission" date="2010-08" db="EMBL/GenBank/DDBJ databases">
        <title>Genome comparisons of Edwardsiella bacteria analysed using deep sequencing technology.</title>
        <authorList>
            <person name="van Soest J.J."/>
            <person name="Henkel C.V."/>
            <person name="Jansen H.J."/>
            <person name="van den Hondel C.A.M.J.J."/>
            <person name="Bloemberg G.V."/>
            <person name="Meijer A.H."/>
            <person name="Spaink H.P."/>
        </authorList>
    </citation>
    <scope>NUCLEOTIDE SEQUENCE [LARGE SCALE GENOMIC DNA]</scope>
    <source>
        <strain evidence="3">FL6-60</strain>
    </source>
</reference>
<accession>A0A0H3DQS5</accession>
<sequence>MDSPYCLIINVFLRELHHSPYNRIDKENADEQQIRKYNRGRRGQGG</sequence>
<dbReference type="Proteomes" id="UP000002230">
    <property type="component" value="Chromosome"/>
</dbReference>
<dbReference type="HOGENOM" id="CLU_3183110_0_0_6"/>
<dbReference type="AlphaFoldDB" id="A0A0H3DQS5"/>
<evidence type="ECO:0000313" key="2">
    <source>
        <dbReference type="EMBL" id="ADM41686.1"/>
    </source>
</evidence>
<evidence type="ECO:0000256" key="1">
    <source>
        <dbReference type="SAM" id="MobiDB-lite"/>
    </source>
</evidence>
<keyword evidence="3" id="KW-1185">Reference proteome</keyword>
<reference evidence="2 3" key="2">
    <citation type="journal article" date="2011" name="BMC Immunol.">
        <title>Comparison of static immersion and intravenous injection systems for exposure of zebrafish embryos to the natural pathogen Edwardsiella tarda.</title>
        <authorList>
            <person name="van Soest J.J."/>
            <person name="Stockhammer O.W."/>
            <person name="Ordas A."/>
            <person name="Bloemberg G.V."/>
            <person name="Spaink H.P."/>
            <person name="Meijer A.H."/>
        </authorList>
    </citation>
    <scope>NUCLEOTIDE SEQUENCE [LARGE SCALE GENOMIC DNA]</scope>
    <source>
        <strain evidence="2 3">FL6-60</strain>
    </source>
</reference>
<protein>
    <submittedName>
        <fullName evidence="2">Uncharacterized protein</fullName>
    </submittedName>
</protein>
<name>A0A0H3DQS5_EDWTF</name>
<proteinExistence type="predicted"/>
<feature type="region of interest" description="Disordered" evidence="1">
    <location>
        <begin position="27"/>
        <end position="46"/>
    </location>
</feature>
<dbReference type="EMBL" id="CP002154">
    <property type="protein sequence ID" value="ADM41686.1"/>
    <property type="molecule type" value="Genomic_DNA"/>
</dbReference>